<feature type="compositionally biased region" description="Polar residues" evidence="3">
    <location>
        <begin position="1205"/>
        <end position="1228"/>
    </location>
</feature>
<dbReference type="PROSITE" id="PS50212">
    <property type="entry name" value="RASGEF_NTER"/>
    <property type="match status" value="1"/>
</dbReference>
<reference evidence="7" key="2">
    <citation type="submission" date="2010-03" db="EMBL/GenBank/DDBJ databases">
        <title>The genome sequence of Coccidioides posadasii strain Silveira.</title>
        <authorList>
            <consortium name="The Broad Institute Genome Sequencing Center for Infectious Disease"/>
            <person name="Neafsey D."/>
            <person name="Orbach M."/>
            <person name="Henn M.R."/>
            <person name="Cole G.T."/>
            <person name="Galgiani J."/>
            <person name="Gardner M.J."/>
            <person name="Kirkland T.N."/>
            <person name="Taylor J.W."/>
            <person name="Young S.K."/>
            <person name="Zeng Q."/>
            <person name="Koehrsen M."/>
            <person name="Alvarado L."/>
            <person name="Berlin A."/>
            <person name="Borenstein D."/>
            <person name="Chapman S.B."/>
            <person name="Chen Z."/>
            <person name="Engels R."/>
            <person name="Freedman E."/>
            <person name="Gellesch M."/>
            <person name="Goldberg J."/>
            <person name="Griggs A."/>
            <person name="Gujja S."/>
            <person name="Heilman E."/>
            <person name="Heiman D."/>
            <person name="Howarth C."/>
            <person name="Jen D."/>
            <person name="Larson L."/>
            <person name="Mehta T."/>
            <person name="Neiman D."/>
            <person name="Park D."/>
            <person name="Pearson M."/>
            <person name="Richards J."/>
            <person name="Roberts A."/>
            <person name="Saif S."/>
            <person name="Shea T."/>
            <person name="Shenoy N."/>
            <person name="Sisk P."/>
            <person name="Stolte C."/>
            <person name="Sykes S."/>
            <person name="Walk T."/>
            <person name="White J."/>
            <person name="Yandava C."/>
            <person name="Haas B."/>
            <person name="Nusbaum C."/>
            <person name="Birren B."/>
        </authorList>
    </citation>
    <scope>NUCLEOTIDE SEQUENCE [LARGE SCALE GENOMIC DNA]</scope>
    <source>
        <strain evidence="7">RMSCC 757 / Silveira</strain>
    </source>
</reference>
<evidence type="ECO:0000256" key="2">
    <source>
        <dbReference type="PROSITE-ProRule" id="PRU00168"/>
    </source>
</evidence>
<dbReference type="Pfam" id="PF00617">
    <property type="entry name" value="RasGEF"/>
    <property type="match status" value="1"/>
</dbReference>
<feature type="compositionally biased region" description="Polar residues" evidence="3">
    <location>
        <begin position="57"/>
        <end position="67"/>
    </location>
</feature>
<protein>
    <recommendedName>
        <fullName evidence="8">Guanine nucleotide exchange factor</fullName>
    </recommendedName>
</protein>
<feature type="compositionally biased region" description="Basic and acidic residues" evidence="3">
    <location>
        <begin position="1023"/>
        <end position="1037"/>
    </location>
</feature>
<dbReference type="STRING" id="443226.E9CXM5"/>
<dbReference type="GO" id="GO:0007265">
    <property type="term" value="P:Ras protein signal transduction"/>
    <property type="evidence" value="ECO:0007669"/>
    <property type="project" value="TreeGrafter"/>
</dbReference>
<gene>
    <name evidence="6" type="ORF">CPSG_02545</name>
</gene>
<feature type="compositionally biased region" description="Polar residues" evidence="3">
    <location>
        <begin position="998"/>
        <end position="1010"/>
    </location>
</feature>
<keyword evidence="7" id="KW-1185">Reference proteome</keyword>
<evidence type="ECO:0000256" key="3">
    <source>
        <dbReference type="SAM" id="MobiDB-lite"/>
    </source>
</evidence>
<evidence type="ECO:0008006" key="8">
    <source>
        <dbReference type="Google" id="ProtNLM"/>
    </source>
</evidence>
<dbReference type="SMART" id="SM00147">
    <property type="entry name" value="RasGEF"/>
    <property type="match status" value="1"/>
</dbReference>
<reference evidence="7" key="1">
    <citation type="journal article" date="2010" name="Genome Res.">
        <title>Population genomic sequencing of Coccidioides fungi reveals recent hybridization and transposon control.</title>
        <authorList>
            <person name="Neafsey D.E."/>
            <person name="Barker B.M."/>
            <person name="Sharpton T.J."/>
            <person name="Stajich J.E."/>
            <person name="Park D.J."/>
            <person name="Whiston E."/>
            <person name="Hung C.-Y."/>
            <person name="McMahan C."/>
            <person name="White J."/>
            <person name="Sykes S."/>
            <person name="Heiman D."/>
            <person name="Young S."/>
            <person name="Zeng Q."/>
            <person name="Abouelleil A."/>
            <person name="Aftuck L."/>
            <person name="Bessette D."/>
            <person name="Brown A."/>
            <person name="FitzGerald M."/>
            <person name="Lui A."/>
            <person name="Macdonald J.P."/>
            <person name="Priest M."/>
            <person name="Orbach M.J."/>
            <person name="Galgiani J.N."/>
            <person name="Kirkland T.N."/>
            <person name="Cole G.T."/>
            <person name="Birren B.W."/>
            <person name="Henn M.R."/>
            <person name="Taylor J.W."/>
            <person name="Rounsley S.D."/>
        </authorList>
    </citation>
    <scope>NUCLEOTIDE SEQUENCE [LARGE SCALE GENOMIC DNA]</scope>
    <source>
        <strain evidence="7">RMSCC 757 / Silveira</strain>
    </source>
</reference>
<evidence type="ECO:0000256" key="1">
    <source>
        <dbReference type="ARBA" id="ARBA00022658"/>
    </source>
</evidence>
<evidence type="ECO:0000259" key="5">
    <source>
        <dbReference type="PROSITE" id="PS50212"/>
    </source>
</evidence>
<dbReference type="PANTHER" id="PTHR23113">
    <property type="entry name" value="GUANINE NUCLEOTIDE EXCHANGE FACTOR"/>
    <property type="match status" value="1"/>
</dbReference>
<feature type="region of interest" description="Disordered" evidence="3">
    <location>
        <begin position="714"/>
        <end position="807"/>
    </location>
</feature>
<dbReference type="Pfam" id="PF00618">
    <property type="entry name" value="RasGEF_N"/>
    <property type="match status" value="1"/>
</dbReference>
<dbReference type="OMA" id="ICNYATM"/>
<dbReference type="InterPro" id="IPR000651">
    <property type="entry name" value="Ras-like_Gua-exchang_fac_N"/>
</dbReference>
<dbReference type="EMBL" id="GL636488">
    <property type="protein sequence ID" value="EFW20702.1"/>
    <property type="molecule type" value="Genomic_DNA"/>
</dbReference>
<feature type="region of interest" description="Disordered" evidence="3">
    <location>
        <begin position="1197"/>
        <end position="1261"/>
    </location>
</feature>
<feature type="compositionally biased region" description="Polar residues" evidence="3">
    <location>
        <begin position="834"/>
        <end position="846"/>
    </location>
</feature>
<feature type="region of interest" description="Disordered" evidence="3">
    <location>
        <begin position="518"/>
        <end position="539"/>
    </location>
</feature>
<dbReference type="PANTHER" id="PTHR23113:SF363">
    <property type="entry name" value="PROTEIN SON OF SEVENLESS"/>
    <property type="match status" value="1"/>
</dbReference>
<feature type="compositionally biased region" description="Polar residues" evidence="3">
    <location>
        <begin position="1370"/>
        <end position="1386"/>
    </location>
</feature>
<feature type="region of interest" description="Disordered" evidence="3">
    <location>
        <begin position="562"/>
        <end position="605"/>
    </location>
</feature>
<dbReference type="InterPro" id="IPR008937">
    <property type="entry name" value="Ras-like_GEF"/>
</dbReference>
<dbReference type="GO" id="GO:0005085">
    <property type="term" value="F:guanyl-nucleotide exchange factor activity"/>
    <property type="evidence" value="ECO:0007669"/>
    <property type="project" value="UniProtKB-KW"/>
</dbReference>
<dbReference type="OrthoDB" id="10254377at2759"/>
<dbReference type="VEuPathDB" id="FungiDB:D8B26_002970"/>
<dbReference type="Gene3D" id="1.20.870.10">
    <property type="entry name" value="Son of sevenless (SoS) protein Chain: S domain 1"/>
    <property type="match status" value="1"/>
</dbReference>
<evidence type="ECO:0000259" key="4">
    <source>
        <dbReference type="PROSITE" id="PS50009"/>
    </source>
</evidence>
<dbReference type="InterPro" id="IPR036964">
    <property type="entry name" value="RASGEF_cat_dom_sf"/>
</dbReference>
<feature type="region of interest" description="Disordered" evidence="3">
    <location>
        <begin position="1"/>
        <end position="108"/>
    </location>
</feature>
<accession>E9CXM5</accession>
<dbReference type="GO" id="GO:0005886">
    <property type="term" value="C:plasma membrane"/>
    <property type="evidence" value="ECO:0007669"/>
    <property type="project" value="TreeGrafter"/>
</dbReference>
<dbReference type="Gene3D" id="1.10.840.10">
    <property type="entry name" value="Ras guanine-nucleotide exchange factors catalytic domain"/>
    <property type="match status" value="1"/>
</dbReference>
<feature type="region of interest" description="Disordered" evidence="3">
    <location>
        <begin position="994"/>
        <end position="1054"/>
    </location>
</feature>
<sequence length="1648" mass="181868">MEEGGGLSEPGGRPMISPRSDGCLPPAPPETGIREPSSPGQNPACMGKFGLRRSHSVAESKSISKIHSSAGEEPARPVWRGDRGGRFLGPRLSKRSQSKGITSDISTASGCREGRHFTVGNVGQNGKIYLRPVPLSKQAFHTRGRSQPPGHGHTKHVKSLQPMPQSEDVRHSFWSNSQMSDLRPQHIQESSLGGRTVRDGMAGSYHHGSQLSRRHSLSTIGDEYHPSPSRNRGELRIVIERPDTEEFKPHGKVEVPSLEMSIPHYRLGGFRFTPGGTPMLRSSAYTRTSVSDNFRSSTFMRADDPEVPSIPSEIPSSGLSSYTPPLFPSPRALSGINTSPAQSSVFYKLKEPIDPSVFDHLMLIMDDVSVVRYAKETKQVTAATPARIVAQISSESFMDYELVSDFFLTFRSYLSPSNLLSLLLARLQWAINRLEDDGRIIRIRVFAALRHWILNYFVDDFVSNRDLRIQFCGRLNHMYEEIKHRSKNSHSDLKILIDLKKCWNGRCSLYWDAQESADRKDPDEPVVPGGIEGSNDGELSSRDLEEIGHNFENVLGMHVQPPPVSARPFSPAAGNLDSRNQQASPEPVVERRTSPLSPSTIQPDSCSFPHIIPKRNSFQSNQAEAPHPVVLASPKFGSPISPGQFAFPPMPPIWRRPMHSHKRSGSFSDSVRDDRAPLPLSSVDSHGQPPFQMLPHTENMIRGNVYGPPEPLLVSFGPPSPNFEVPPTGFGRQDTTTRSDRPKQSGPAVKAFIGTLRRALQTRPSGQGPSRGISPSESRGKTSPLPKNVSFRPDGYRGKGGTHSQSNTRVDLLCEEAYLSYRKLLKESELSRPSMDQGTARSAPSDTQKERHLSGDMPANPNYLAASRRDSIPSQLTTGSKSIVIVDDTRTGTPIMPSGLQISLPPTRYDPSKPARGYSPSRDVGSKPFVHSGTIRHSPCYGESFTTMFGSKAPESGRESLVTCGESTRGVNKIFHNIRKYASHESVMNRHKLGSDIESVNRSNISQKSSLKPRGPMLRRRRGGDLRKMQNETESAPRSKASSAADDMTETSSIGGSMLQMANKIHFNERNKEAANRAHPRQRHSLDESRHLRRSFEATVAGFAKIPDDGDGGIESTLLKLEGKWERQSPICGQQGDSNARVDGGCKLRAPGASTLGSSEHGASSTSGVRISSYVESEDSYCSVPLLERGLADDSMKSPRLYDAHSSTNSQPQLSGQEQLPSTETEPSLSIEMVEKTDSMQQLPHHSRYMKSRSTSAHPYGNELEIDDYASELSSEISIDVINGAEAAGPSNRNGHGASPIMAFATLGVPTHPLADPPSPPITLGYQGTRTSDVYPTSLQQQPLTPEVSPNSMALRRTSGGVKHIRSHSDNSQRNGETHLQGSPTGALTGPGHTPFILAYDSELLARQFAIVEQAALSEVDWKDLVDMKWSHSSQTTLNWVNYLADQDRKGIDMVVARFNLMVKWALSQIVMTTNRALRASTITKLIHVAVYSRRIRNYATMLQMTIALCSIDCTRLVKTWELVPDGEKQLLKEMERLIQPTRNFHNLRSEMETCNLQEGCIPFVGLYVQDLTYNAQKPAQIAGTRDGEPLVNFERYRTAASIVKSLLRLIDSSTKYNFEPIYGLVERCLWIASLTDDRIITLSKELE</sequence>
<dbReference type="SMART" id="SM00229">
    <property type="entry name" value="RasGEFN"/>
    <property type="match status" value="1"/>
</dbReference>
<feature type="region of interest" description="Disordered" evidence="3">
    <location>
        <begin position="829"/>
        <end position="864"/>
    </location>
</feature>
<dbReference type="SUPFAM" id="SSF48366">
    <property type="entry name" value="Ras GEF"/>
    <property type="match status" value="1"/>
</dbReference>
<feature type="region of interest" description="Disordered" evidence="3">
    <location>
        <begin position="896"/>
        <end position="925"/>
    </location>
</feature>
<feature type="region of interest" description="Disordered" evidence="3">
    <location>
        <begin position="656"/>
        <end position="690"/>
    </location>
</feature>
<name>E9CXM5_COCPS</name>
<dbReference type="VEuPathDB" id="FungiDB:CPSG_02545"/>
<feature type="region of interest" description="Disordered" evidence="3">
    <location>
        <begin position="141"/>
        <end position="164"/>
    </location>
</feature>
<dbReference type="HOGENOM" id="CLU_001471_0_0_1"/>
<feature type="compositionally biased region" description="Basic and acidic residues" evidence="3">
    <location>
        <begin position="73"/>
        <end position="85"/>
    </location>
</feature>
<dbReference type="eggNOG" id="KOG3417">
    <property type="taxonomic scope" value="Eukaryota"/>
</dbReference>
<feature type="region of interest" description="Disordered" evidence="3">
    <location>
        <begin position="1339"/>
        <end position="1389"/>
    </location>
</feature>
<proteinExistence type="predicted"/>
<keyword evidence="1 2" id="KW-0344">Guanine-nucleotide releasing factor</keyword>
<dbReference type="Proteomes" id="UP000002497">
    <property type="component" value="Unassembled WGS sequence"/>
</dbReference>
<dbReference type="InterPro" id="IPR001895">
    <property type="entry name" value="RASGEF_cat_dom"/>
</dbReference>
<feature type="region of interest" description="Disordered" evidence="3">
    <location>
        <begin position="204"/>
        <end position="229"/>
    </location>
</feature>
<feature type="compositionally biased region" description="Polar residues" evidence="3">
    <location>
        <begin position="1339"/>
        <end position="1352"/>
    </location>
</feature>
<evidence type="ECO:0000313" key="6">
    <source>
        <dbReference type="EMBL" id="EFW20702.1"/>
    </source>
</evidence>
<feature type="domain" description="Ras-GEF" evidence="4">
    <location>
        <begin position="1401"/>
        <end position="1644"/>
    </location>
</feature>
<organism evidence="7">
    <name type="scientific">Coccidioides posadasii (strain RMSCC 757 / Silveira)</name>
    <name type="common">Valley fever fungus</name>
    <dbReference type="NCBI Taxonomy" id="443226"/>
    <lineage>
        <taxon>Eukaryota</taxon>
        <taxon>Fungi</taxon>
        <taxon>Dikarya</taxon>
        <taxon>Ascomycota</taxon>
        <taxon>Pezizomycotina</taxon>
        <taxon>Eurotiomycetes</taxon>
        <taxon>Eurotiomycetidae</taxon>
        <taxon>Onygenales</taxon>
        <taxon>Onygenaceae</taxon>
        <taxon>Coccidioides</taxon>
    </lineage>
</organism>
<dbReference type="InterPro" id="IPR023578">
    <property type="entry name" value="Ras_GEF_dom_sf"/>
</dbReference>
<feature type="compositionally biased region" description="Polar residues" evidence="3">
    <location>
        <begin position="594"/>
        <end position="605"/>
    </location>
</feature>
<evidence type="ECO:0000313" key="7">
    <source>
        <dbReference type="Proteomes" id="UP000002497"/>
    </source>
</evidence>
<feature type="domain" description="N-terminal Ras-GEF" evidence="5">
    <location>
        <begin position="376"/>
        <end position="501"/>
    </location>
</feature>
<feature type="compositionally biased region" description="Polar residues" evidence="3">
    <location>
        <begin position="762"/>
        <end position="777"/>
    </location>
</feature>
<feature type="compositionally biased region" description="Polar residues" evidence="3">
    <location>
        <begin position="98"/>
        <end position="108"/>
    </location>
</feature>
<dbReference type="PROSITE" id="PS50009">
    <property type="entry name" value="RASGEF_CAT"/>
    <property type="match status" value="1"/>
</dbReference>